<sequence length="82" mass="9340">MAVIIIKKSDFTQVRALLMGSPFEAIERPIAYGVQFKLPCGINCNVHYSDKNTEIMKITPQNEQLDLELFQLLEFNLSTFAC</sequence>
<protein>
    <submittedName>
        <fullName evidence="1">Uncharacterized protein</fullName>
    </submittedName>
</protein>
<evidence type="ECO:0000313" key="2">
    <source>
        <dbReference type="Proteomes" id="UP000240410"/>
    </source>
</evidence>
<dbReference type="AlphaFoldDB" id="A0A2T3M7L4"/>
<reference evidence="1 2" key="1">
    <citation type="submission" date="2018-03" db="EMBL/GenBank/DDBJ databases">
        <title>Whole genome sequencing of Histamine producing bacteria.</title>
        <authorList>
            <person name="Butler K."/>
        </authorList>
    </citation>
    <scope>NUCLEOTIDE SEQUENCE [LARGE SCALE GENOMIC DNA]</scope>
    <source>
        <strain evidence="1 2">ATCC 33979</strain>
    </source>
</reference>
<comment type="caution">
    <text evidence="1">The sequence shown here is derived from an EMBL/GenBank/DDBJ whole genome shotgun (WGS) entry which is preliminary data.</text>
</comment>
<dbReference type="OrthoDB" id="9982969at2"/>
<name>A0A2T3M7L4_PHOLE</name>
<accession>A0A2T3M7L4</accession>
<organism evidence="1 2">
    <name type="scientific">Photobacterium leiognathi</name>
    <dbReference type="NCBI Taxonomy" id="553611"/>
    <lineage>
        <taxon>Bacteria</taxon>
        <taxon>Pseudomonadati</taxon>
        <taxon>Pseudomonadota</taxon>
        <taxon>Gammaproteobacteria</taxon>
        <taxon>Vibrionales</taxon>
        <taxon>Vibrionaceae</taxon>
        <taxon>Photobacterium</taxon>
    </lineage>
</organism>
<dbReference type="Proteomes" id="UP000240410">
    <property type="component" value="Unassembled WGS sequence"/>
</dbReference>
<dbReference type="EMBL" id="PYOJ01000019">
    <property type="protein sequence ID" value="PSV88261.1"/>
    <property type="molecule type" value="Genomic_DNA"/>
</dbReference>
<evidence type="ECO:0000313" key="1">
    <source>
        <dbReference type="EMBL" id="PSV88261.1"/>
    </source>
</evidence>
<gene>
    <name evidence="1" type="ORF">CTM89_14890</name>
</gene>
<proteinExistence type="predicted"/>
<dbReference type="RefSeq" id="WP_107277408.1">
    <property type="nucleotide sequence ID" value="NZ_PYOJ01000019.1"/>
</dbReference>